<feature type="region of interest" description="Disordered" evidence="1">
    <location>
        <begin position="144"/>
        <end position="163"/>
    </location>
</feature>
<evidence type="ECO:0000256" key="1">
    <source>
        <dbReference type="SAM" id="MobiDB-lite"/>
    </source>
</evidence>
<reference evidence="2" key="1">
    <citation type="journal article" date="2014" name="Front. Microbiol.">
        <title>High frequency of phylogenetically diverse reductive dehalogenase-homologous genes in deep subseafloor sedimentary metagenomes.</title>
        <authorList>
            <person name="Kawai M."/>
            <person name="Futagami T."/>
            <person name="Toyoda A."/>
            <person name="Takaki Y."/>
            <person name="Nishi S."/>
            <person name="Hori S."/>
            <person name="Arai W."/>
            <person name="Tsubouchi T."/>
            <person name="Morono Y."/>
            <person name="Uchiyama I."/>
            <person name="Ito T."/>
            <person name="Fujiyama A."/>
            <person name="Inagaki F."/>
            <person name="Takami H."/>
        </authorList>
    </citation>
    <scope>NUCLEOTIDE SEQUENCE</scope>
    <source>
        <strain evidence="2">Expedition CK06-06</strain>
    </source>
</reference>
<comment type="caution">
    <text evidence="2">The sequence shown here is derived from an EMBL/GenBank/DDBJ whole genome shotgun (WGS) entry which is preliminary data.</text>
</comment>
<sequence length="163" mass="17259">MQTDFALSIDGLSVMGTGGMIAGAKPLDGSPSPWIGGFSTHALARDDNDVHPLNRAGENFTIEAKRGDESWRMELSSLPQANGAYEINARFLHNGAFVREVRVPARDGARVEIASNATERGAGASGVRLDLIVKHVDASTLSAEQRAHLTERKPEAAEAAPAA</sequence>
<feature type="compositionally biased region" description="Basic and acidic residues" evidence="1">
    <location>
        <begin position="145"/>
        <end position="156"/>
    </location>
</feature>
<organism evidence="2">
    <name type="scientific">marine sediment metagenome</name>
    <dbReference type="NCBI Taxonomy" id="412755"/>
    <lineage>
        <taxon>unclassified sequences</taxon>
        <taxon>metagenomes</taxon>
        <taxon>ecological metagenomes</taxon>
    </lineage>
</organism>
<name>X1J724_9ZZZZ</name>
<proteinExistence type="predicted"/>
<accession>X1J724</accession>
<dbReference type="EMBL" id="BARU01034031">
    <property type="protein sequence ID" value="GAH74129.1"/>
    <property type="molecule type" value="Genomic_DNA"/>
</dbReference>
<gene>
    <name evidence="2" type="ORF">S03H2_53461</name>
</gene>
<feature type="non-terminal residue" evidence="2">
    <location>
        <position position="163"/>
    </location>
</feature>
<evidence type="ECO:0000313" key="2">
    <source>
        <dbReference type="EMBL" id="GAH74129.1"/>
    </source>
</evidence>
<protein>
    <submittedName>
        <fullName evidence="2">Uncharacterized protein</fullName>
    </submittedName>
</protein>
<dbReference type="AlphaFoldDB" id="X1J724"/>